<dbReference type="EMBL" id="JADING010000051">
    <property type="protein sequence ID" value="MBO8414207.1"/>
    <property type="molecule type" value="Genomic_DNA"/>
</dbReference>
<organism evidence="2 3">
    <name type="scientific">Candidatus Scatoplasma merdavium</name>
    <dbReference type="NCBI Taxonomy" id="2840932"/>
    <lineage>
        <taxon>Bacteria</taxon>
        <taxon>Bacillati</taxon>
        <taxon>Bacillota</taxon>
        <taxon>Bacilli</taxon>
        <taxon>Bacillales</taxon>
        <taxon>Candidatus Scatoplasma</taxon>
    </lineage>
</organism>
<evidence type="ECO:0000313" key="3">
    <source>
        <dbReference type="Proteomes" id="UP000823629"/>
    </source>
</evidence>
<dbReference type="AlphaFoldDB" id="A0A9D9D9D4"/>
<keyword evidence="1" id="KW-1133">Transmembrane helix</keyword>
<reference evidence="2" key="2">
    <citation type="journal article" date="2021" name="PeerJ">
        <title>Extensive microbial diversity within the chicken gut microbiome revealed by metagenomics and culture.</title>
        <authorList>
            <person name="Gilroy R."/>
            <person name="Ravi A."/>
            <person name="Getino M."/>
            <person name="Pursley I."/>
            <person name="Horton D.L."/>
            <person name="Alikhan N.F."/>
            <person name="Baker D."/>
            <person name="Gharbi K."/>
            <person name="Hall N."/>
            <person name="Watson M."/>
            <person name="Adriaenssens E.M."/>
            <person name="Foster-Nyarko E."/>
            <person name="Jarju S."/>
            <person name="Secka A."/>
            <person name="Antonio M."/>
            <person name="Oren A."/>
            <person name="Chaudhuri R.R."/>
            <person name="La Ragione R."/>
            <person name="Hildebrand F."/>
            <person name="Pallen M.J."/>
        </authorList>
    </citation>
    <scope>NUCLEOTIDE SEQUENCE</scope>
    <source>
        <strain evidence="2">1748</strain>
    </source>
</reference>
<evidence type="ECO:0000313" key="2">
    <source>
        <dbReference type="EMBL" id="MBO8414207.1"/>
    </source>
</evidence>
<reference evidence="2" key="1">
    <citation type="submission" date="2020-10" db="EMBL/GenBank/DDBJ databases">
        <authorList>
            <person name="Gilroy R."/>
        </authorList>
    </citation>
    <scope>NUCLEOTIDE SEQUENCE</scope>
    <source>
        <strain evidence="2">1748</strain>
    </source>
</reference>
<evidence type="ECO:0000256" key="1">
    <source>
        <dbReference type="SAM" id="Phobius"/>
    </source>
</evidence>
<dbReference type="Proteomes" id="UP000823629">
    <property type="component" value="Unassembled WGS sequence"/>
</dbReference>
<protein>
    <submittedName>
        <fullName evidence="2">Uncharacterized protein</fullName>
    </submittedName>
</protein>
<proteinExistence type="predicted"/>
<accession>A0A9D9D9D4</accession>
<name>A0A9D9D9D4_9BACL</name>
<sequence length="61" mass="6683">MGMCLAMEVIGSGTTMMVLGIIIGILGIIMVSTNYPIYKSFLQKRKEKYASAIILALNKDK</sequence>
<feature type="transmembrane region" description="Helical" evidence="1">
    <location>
        <begin position="16"/>
        <end position="38"/>
    </location>
</feature>
<gene>
    <name evidence="2" type="ORF">IAC78_01835</name>
</gene>
<keyword evidence="1" id="KW-0472">Membrane</keyword>
<keyword evidence="1" id="KW-0812">Transmembrane</keyword>
<comment type="caution">
    <text evidence="2">The sequence shown here is derived from an EMBL/GenBank/DDBJ whole genome shotgun (WGS) entry which is preliminary data.</text>
</comment>